<dbReference type="EMBL" id="CP017415">
    <property type="protein sequence ID" value="AOU99687.1"/>
    <property type="molecule type" value="Genomic_DNA"/>
</dbReference>
<evidence type="ECO:0000256" key="1">
    <source>
        <dbReference type="SAM" id="Phobius"/>
    </source>
</evidence>
<evidence type="ECO:0000313" key="3">
    <source>
        <dbReference type="EMBL" id="AOU99687.1"/>
    </source>
</evidence>
<keyword evidence="1" id="KW-1133">Transmembrane helix</keyword>
<keyword evidence="1" id="KW-0812">Transmembrane</keyword>
<reference evidence="4" key="1">
    <citation type="submission" date="2016-09" db="EMBL/GenBank/DDBJ databases">
        <title>Acidihalobacter prosperus F5.</title>
        <authorList>
            <person name="Khaleque H.N."/>
            <person name="Ramsay J.P."/>
            <person name="Kaksonen A.H."/>
            <person name="Boxall N.J."/>
            <person name="Watkin E.L.J."/>
        </authorList>
    </citation>
    <scope>NUCLEOTIDE SEQUENCE [LARGE SCALE GENOMIC DNA]</scope>
    <source>
        <strain evidence="4">F5</strain>
    </source>
</reference>
<keyword evidence="1" id="KW-0472">Membrane</keyword>
<name>A0A1D8ITG9_9GAMM</name>
<sequence>MKEAVDDTPYLSSLQSCNRVAREEYTAVQGYFECCDTIIEALRKKLQGVIELSSQTLSEDKMVEDGLTNMLQDLERDYGKLLSKRNANLAKLKRSLDCFNVMLFGRTMAGKSTIREAITRGDGQTIGKGAQRTTRDVKEYEWNNLRIIDTPGFGAYNGQEDTRIAHEILEQSDVVLFMLNSDSIQESTFVELDHVHKLNKPLIFVLNMKKDLENSGNRRRALRSPEKYIFKEEDIQGHTDRLKNLAGRAGINPSTVRIIPIHAQAAFLATVMKGEEGSQLHELSRIDQVLNALIDEVEGNGPIRRVQTFLDSSLHHLDEQSLLILSQRDRLTKLLQQYESSFTRISQWKVKTLRDAPRLLSKEVDVAFKPLVDSVADFVDDHIEDENAAVAWDRHYKSFKITKKVERSIQALAEQVVEELQDFNREMNEGLDITLSFEVAHDGRNFSEFDFKRINGWGSAITGVVSAIAFFNSWNPVGWVAAAVGILFITFSFFSDSRAKKLKEAKSKQRHALLDDIEKGKRKIKANLESWFDTSIYRAVIVPVENNLSLLCQAINGFISELDGTDSQLYTLRHEINFRLLNRVSYIIKKQHFVLPNALKIVRIPGYACYFLISDYFRNSELLWAMSNAMREKIIVVYDTGLDKKISHLYRGLVEKIEISEQDKVSMFAQKRNISKIIGKDHRRIKMVAALCSCEITLVAI</sequence>
<dbReference type="Gene3D" id="3.40.50.300">
    <property type="entry name" value="P-loop containing nucleotide triphosphate hydrolases"/>
    <property type="match status" value="1"/>
</dbReference>
<dbReference type="Pfam" id="PF01926">
    <property type="entry name" value="MMR_HSR1"/>
    <property type="match status" value="1"/>
</dbReference>
<dbReference type="GO" id="GO:0002098">
    <property type="term" value="P:tRNA wobble uridine modification"/>
    <property type="evidence" value="ECO:0007669"/>
    <property type="project" value="TreeGrafter"/>
</dbReference>
<dbReference type="Proteomes" id="UP000095401">
    <property type="component" value="Chromosome"/>
</dbReference>
<proteinExistence type="predicted"/>
<dbReference type="InterPro" id="IPR027417">
    <property type="entry name" value="P-loop_NTPase"/>
</dbReference>
<feature type="transmembrane region" description="Helical" evidence="1">
    <location>
        <begin position="477"/>
        <end position="494"/>
    </location>
</feature>
<feature type="domain" description="G" evidence="2">
    <location>
        <begin position="100"/>
        <end position="207"/>
    </location>
</feature>
<feature type="transmembrane region" description="Helical" evidence="1">
    <location>
        <begin position="454"/>
        <end position="471"/>
    </location>
</feature>
<accession>A0A1D8ITG9</accession>
<dbReference type="GO" id="GO:0005737">
    <property type="term" value="C:cytoplasm"/>
    <property type="evidence" value="ECO:0007669"/>
    <property type="project" value="TreeGrafter"/>
</dbReference>
<dbReference type="PANTHER" id="PTHR42714:SF6">
    <property type="entry name" value="TRANSLATION INITIATION FACTOR IF-2"/>
    <property type="match status" value="1"/>
</dbReference>
<dbReference type="PANTHER" id="PTHR42714">
    <property type="entry name" value="TRNA MODIFICATION GTPASE GTPBP3"/>
    <property type="match status" value="1"/>
</dbReference>
<evidence type="ECO:0000313" key="4">
    <source>
        <dbReference type="Proteomes" id="UP000095401"/>
    </source>
</evidence>
<dbReference type="GO" id="GO:0030488">
    <property type="term" value="P:tRNA methylation"/>
    <property type="evidence" value="ECO:0007669"/>
    <property type="project" value="TreeGrafter"/>
</dbReference>
<dbReference type="KEGG" id="aprs:BI364_11050"/>
<gene>
    <name evidence="3" type="ORF">BI364_11050</name>
</gene>
<dbReference type="InterPro" id="IPR006073">
    <property type="entry name" value="GTP-bd"/>
</dbReference>
<dbReference type="SUPFAM" id="SSF52540">
    <property type="entry name" value="P-loop containing nucleoside triphosphate hydrolases"/>
    <property type="match status" value="1"/>
</dbReference>
<dbReference type="AlphaFoldDB" id="A0A1D8ITG9"/>
<organism evidence="3 4">
    <name type="scientific">Acidihalobacter yilgarnensis</name>
    <dbReference type="NCBI Taxonomy" id="2819280"/>
    <lineage>
        <taxon>Bacteria</taxon>
        <taxon>Pseudomonadati</taxon>
        <taxon>Pseudomonadota</taxon>
        <taxon>Gammaproteobacteria</taxon>
        <taxon>Chromatiales</taxon>
        <taxon>Ectothiorhodospiraceae</taxon>
        <taxon>Acidihalobacter</taxon>
    </lineage>
</organism>
<dbReference type="GO" id="GO:0005525">
    <property type="term" value="F:GTP binding"/>
    <property type="evidence" value="ECO:0007669"/>
    <property type="project" value="InterPro"/>
</dbReference>
<keyword evidence="4" id="KW-1185">Reference proteome</keyword>
<evidence type="ECO:0000259" key="2">
    <source>
        <dbReference type="Pfam" id="PF01926"/>
    </source>
</evidence>
<dbReference type="RefSeq" id="WP_070080032.1">
    <property type="nucleotide sequence ID" value="NZ_CP017415.1"/>
</dbReference>
<protein>
    <recommendedName>
        <fullName evidence="2">G domain-containing protein</fullName>
    </recommendedName>
</protein>